<dbReference type="InterPro" id="IPR036390">
    <property type="entry name" value="WH_DNA-bd_sf"/>
</dbReference>
<dbReference type="InterPro" id="IPR036388">
    <property type="entry name" value="WH-like_DNA-bd_sf"/>
</dbReference>
<evidence type="ECO:0000256" key="2">
    <source>
        <dbReference type="ARBA" id="ARBA00023015"/>
    </source>
</evidence>
<feature type="domain" description="HTH lysR-type" evidence="5">
    <location>
        <begin position="1"/>
        <end position="57"/>
    </location>
</feature>
<dbReference type="PROSITE" id="PS50931">
    <property type="entry name" value="HTH_LYSR"/>
    <property type="match status" value="1"/>
</dbReference>
<dbReference type="PANTHER" id="PTHR30579:SF2">
    <property type="entry name" value="HTH-TYPE TRANSCRIPTIONAL REGULATOR ARGP"/>
    <property type="match status" value="1"/>
</dbReference>
<keyword evidence="4" id="KW-0804">Transcription</keyword>
<dbReference type="Pfam" id="PF03466">
    <property type="entry name" value="LysR_substrate"/>
    <property type="match status" value="1"/>
</dbReference>
<organism evidence="6 7">
    <name type="scientific">Bordetella genomosp. 13</name>
    <dbReference type="NCBI Taxonomy" id="463040"/>
    <lineage>
        <taxon>Bacteria</taxon>
        <taxon>Pseudomonadati</taxon>
        <taxon>Pseudomonadota</taxon>
        <taxon>Betaproteobacteria</taxon>
        <taxon>Burkholderiales</taxon>
        <taxon>Alcaligenaceae</taxon>
        <taxon>Bordetella</taxon>
    </lineage>
</organism>
<evidence type="ECO:0000256" key="3">
    <source>
        <dbReference type="ARBA" id="ARBA00023125"/>
    </source>
</evidence>
<dbReference type="Proteomes" id="UP000194161">
    <property type="component" value="Chromosome"/>
</dbReference>
<dbReference type="PRINTS" id="PR00039">
    <property type="entry name" value="HTHLYSR"/>
</dbReference>
<dbReference type="OrthoDB" id="9803735at2"/>
<evidence type="ECO:0000259" key="5">
    <source>
        <dbReference type="PROSITE" id="PS50931"/>
    </source>
</evidence>
<dbReference type="PANTHER" id="PTHR30579">
    <property type="entry name" value="TRANSCRIPTIONAL REGULATOR"/>
    <property type="match status" value="1"/>
</dbReference>
<evidence type="ECO:0000256" key="1">
    <source>
        <dbReference type="ARBA" id="ARBA00009437"/>
    </source>
</evidence>
<dbReference type="GO" id="GO:0003677">
    <property type="term" value="F:DNA binding"/>
    <property type="evidence" value="ECO:0007669"/>
    <property type="project" value="UniProtKB-KW"/>
</dbReference>
<dbReference type="Gene3D" id="1.10.10.10">
    <property type="entry name" value="Winged helix-like DNA-binding domain superfamily/Winged helix DNA-binding domain"/>
    <property type="match status" value="1"/>
</dbReference>
<dbReference type="GO" id="GO:0003700">
    <property type="term" value="F:DNA-binding transcription factor activity"/>
    <property type="evidence" value="ECO:0007669"/>
    <property type="project" value="InterPro"/>
</dbReference>
<reference evidence="6 7" key="1">
    <citation type="submission" date="2017-05" db="EMBL/GenBank/DDBJ databases">
        <title>Complete and WGS of Bordetella genogroups.</title>
        <authorList>
            <person name="Spilker T."/>
            <person name="LiPuma J."/>
        </authorList>
    </citation>
    <scope>NUCLEOTIDE SEQUENCE [LARGE SCALE GENOMIC DNA]</scope>
    <source>
        <strain evidence="6 7">AU7206</strain>
    </source>
</reference>
<dbReference type="EMBL" id="CP021111">
    <property type="protein sequence ID" value="ARP95379.1"/>
    <property type="molecule type" value="Genomic_DNA"/>
</dbReference>
<dbReference type="FunFam" id="1.10.10.10:FF:000001">
    <property type="entry name" value="LysR family transcriptional regulator"/>
    <property type="match status" value="1"/>
</dbReference>
<keyword evidence="7" id="KW-1185">Reference proteome</keyword>
<comment type="similarity">
    <text evidence="1">Belongs to the LysR transcriptional regulatory family.</text>
</comment>
<dbReference type="InterPro" id="IPR050176">
    <property type="entry name" value="LTTR"/>
</dbReference>
<proteinExistence type="inferred from homology"/>
<dbReference type="STRING" id="463040.CAL15_13880"/>
<dbReference type="Gene3D" id="3.40.190.10">
    <property type="entry name" value="Periplasmic binding protein-like II"/>
    <property type="match status" value="2"/>
</dbReference>
<name>A0A1W6ZDI3_9BORD</name>
<accession>A0A1W6ZDI3</accession>
<keyword evidence="3" id="KW-0238">DNA-binding</keyword>
<sequence>MNIRFLETFLWAARLRSFKAAAGKLNLTQAAISGRIAALESDLGEQLFERGRDIRLTAAGRTLLDYAQHMLETDQSMRQALKGPPVLRGVVRLGVVESIVHTWFTPFIRRLYDTHPELDIEMTAASTRRLQDMLKQGNVDAALQTDPVVAEDVRNRDLGTLRMAWICSPKAGVPQRATAAELARHPLITFPRHSQPHLQLLDVLAQAGVRQGRIHFVSSISASIQFIEAGLGVAALPVAAVRDGIDSGRFQWVDSPDVLPDMRLVASWRPDPVSGLAEAVVRLALDEARVYAEQCPDAAPPLDSGVMAL</sequence>
<dbReference type="Pfam" id="PF00126">
    <property type="entry name" value="HTH_1"/>
    <property type="match status" value="1"/>
</dbReference>
<dbReference type="RefSeq" id="WP_086079144.1">
    <property type="nucleotide sequence ID" value="NZ_CP021111.1"/>
</dbReference>
<dbReference type="InterPro" id="IPR000847">
    <property type="entry name" value="LysR_HTH_N"/>
</dbReference>
<dbReference type="SUPFAM" id="SSF53850">
    <property type="entry name" value="Periplasmic binding protein-like II"/>
    <property type="match status" value="1"/>
</dbReference>
<evidence type="ECO:0000313" key="6">
    <source>
        <dbReference type="EMBL" id="ARP95379.1"/>
    </source>
</evidence>
<evidence type="ECO:0000313" key="7">
    <source>
        <dbReference type="Proteomes" id="UP000194161"/>
    </source>
</evidence>
<dbReference type="AlphaFoldDB" id="A0A1W6ZDI3"/>
<gene>
    <name evidence="6" type="ORF">CAL15_13880</name>
</gene>
<keyword evidence="2" id="KW-0805">Transcription regulation</keyword>
<dbReference type="CDD" id="cd05466">
    <property type="entry name" value="PBP2_LTTR_substrate"/>
    <property type="match status" value="1"/>
</dbReference>
<dbReference type="InterPro" id="IPR005119">
    <property type="entry name" value="LysR_subst-bd"/>
</dbReference>
<protein>
    <submittedName>
        <fullName evidence="6">LysR family transcriptional regulator</fullName>
    </submittedName>
</protein>
<dbReference type="SUPFAM" id="SSF46785">
    <property type="entry name" value="Winged helix' DNA-binding domain"/>
    <property type="match status" value="1"/>
</dbReference>
<evidence type="ECO:0000256" key="4">
    <source>
        <dbReference type="ARBA" id="ARBA00023163"/>
    </source>
</evidence>
<dbReference type="KEGG" id="bgm:CAL15_13880"/>